<dbReference type="OrthoDB" id="192887at2759"/>
<evidence type="ECO:0000256" key="2">
    <source>
        <dbReference type="ARBA" id="ARBA00022679"/>
    </source>
</evidence>
<dbReference type="InterPro" id="IPR000719">
    <property type="entry name" value="Prot_kinase_dom"/>
</dbReference>
<keyword evidence="1" id="KW-0723">Serine/threonine-protein kinase</keyword>
<keyword evidence="5" id="KW-0067">ATP-binding</keyword>
<evidence type="ECO:0000256" key="6">
    <source>
        <dbReference type="SAM" id="MobiDB-lite"/>
    </source>
</evidence>
<dbReference type="Pfam" id="PF00069">
    <property type="entry name" value="Pkinase"/>
    <property type="match status" value="1"/>
</dbReference>
<dbReference type="Gene3D" id="3.30.200.20">
    <property type="entry name" value="Phosphorylase Kinase, domain 1"/>
    <property type="match status" value="1"/>
</dbReference>
<dbReference type="AlphaFoldDB" id="X6NFI6"/>
<feature type="compositionally biased region" description="Acidic residues" evidence="6">
    <location>
        <begin position="326"/>
        <end position="339"/>
    </location>
</feature>
<dbReference type="PROSITE" id="PS50011">
    <property type="entry name" value="PROTEIN_KINASE_DOM"/>
    <property type="match status" value="1"/>
</dbReference>
<dbReference type="Gene3D" id="1.10.510.10">
    <property type="entry name" value="Transferase(Phosphotransferase) domain 1"/>
    <property type="match status" value="1"/>
</dbReference>
<keyword evidence="2" id="KW-0808">Transferase</keyword>
<organism evidence="8 9">
    <name type="scientific">Reticulomyxa filosa</name>
    <dbReference type="NCBI Taxonomy" id="46433"/>
    <lineage>
        <taxon>Eukaryota</taxon>
        <taxon>Sar</taxon>
        <taxon>Rhizaria</taxon>
        <taxon>Retaria</taxon>
        <taxon>Foraminifera</taxon>
        <taxon>Monothalamids</taxon>
        <taxon>Reticulomyxidae</taxon>
        <taxon>Reticulomyxa</taxon>
    </lineage>
</organism>
<sequence>IIDLIDVVVPDQSEIETFNEVYLIMPKMETTLAKVIQSKQNLTDRHLQFFLYQILRGLKLITQHTLLFLLVDNLFVLSKKEDKPENILVNGADCEVRITDFGLARGVSKEDEVGKPTEYVVTRWYRSPEVMCSAGMYDEAVDIWSVGCIMAELILRKPLFPGQNCFVIVFYLDQLKIIFDTMGTPKDLEWIKTPEAKRWVQKLKPHDGKDLQKVFEKASDKARDLLLKMLTLDPKYRITAVQSLEHPWLSDLHREQDEVTCPKFDLSFEFEKSITTKFGVRHMMYEALTNYKQQEMTKQKSRYIKKKKSHNQDEAGSKKPEKVEEKENEDEDEEEEEEQPDKTQNDTTQE</sequence>
<reference evidence="8 9" key="1">
    <citation type="journal article" date="2013" name="Curr. Biol.">
        <title>The Genome of the Foraminiferan Reticulomyxa filosa.</title>
        <authorList>
            <person name="Glockner G."/>
            <person name="Hulsmann N."/>
            <person name="Schleicher M."/>
            <person name="Noegel A.A."/>
            <person name="Eichinger L."/>
            <person name="Gallinger C."/>
            <person name="Pawlowski J."/>
            <person name="Sierra R."/>
            <person name="Euteneuer U."/>
            <person name="Pillet L."/>
            <person name="Moustafa A."/>
            <person name="Platzer M."/>
            <person name="Groth M."/>
            <person name="Szafranski K."/>
            <person name="Schliwa M."/>
        </authorList>
    </citation>
    <scope>NUCLEOTIDE SEQUENCE [LARGE SCALE GENOMIC DNA]</scope>
</reference>
<evidence type="ECO:0000313" key="8">
    <source>
        <dbReference type="EMBL" id="ETO24741.1"/>
    </source>
</evidence>
<dbReference type="GO" id="GO:0004674">
    <property type="term" value="F:protein serine/threonine kinase activity"/>
    <property type="evidence" value="ECO:0007669"/>
    <property type="project" value="UniProtKB-KW"/>
</dbReference>
<dbReference type="EMBL" id="ASPP01008992">
    <property type="protein sequence ID" value="ETO24741.1"/>
    <property type="molecule type" value="Genomic_DNA"/>
</dbReference>
<feature type="compositionally biased region" description="Basic and acidic residues" evidence="6">
    <location>
        <begin position="310"/>
        <end position="325"/>
    </location>
</feature>
<dbReference type="GO" id="GO:0005524">
    <property type="term" value="F:ATP binding"/>
    <property type="evidence" value="ECO:0007669"/>
    <property type="project" value="UniProtKB-KW"/>
</dbReference>
<dbReference type="OMA" id="YIVTDCM"/>
<keyword evidence="3" id="KW-0547">Nucleotide-binding</keyword>
<dbReference type="FunFam" id="1.10.510.10:FF:000624">
    <property type="entry name" value="Mitogen-activated protein kinase"/>
    <property type="match status" value="1"/>
</dbReference>
<keyword evidence="4 8" id="KW-0418">Kinase</keyword>
<evidence type="ECO:0000259" key="7">
    <source>
        <dbReference type="PROSITE" id="PS50011"/>
    </source>
</evidence>
<dbReference type="InterPro" id="IPR050117">
    <property type="entry name" value="MAPK"/>
</dbReference>
<evidence type="ECO:0000256" key="5">
    <source>
        <dbReference type="ARBA" id="ARBA00022840"/>
    </source>
</evidence>
<evidence type="ECO:0000256" key="3">
    <source>
        <dbReference type="ARBA" id="ARBA00022741"/>
    </source>
</evidence>
<keyword evidence="9" id="KW-1185">Reference proteome</keyword>
<dbReference type="SMART" id="SM00220">
    <property type="entry name" value="S_TKc"/>
    <property type="match status" value="1"/>
</dbReference>
<evidence type="ECO:0000313" key="9">
    <source>
        <dbReference type="Proteomes" id="UP000023152"/>
    </source>
</evidence>
<gene>
    <name evidence="8" type="ORF">RFI_12415</name>
</gene>
<protein>
    <submittedName>
        <fullName evidence="8">Mitogen-activated protein kinase 6</fullName>
    </submittedName>
</protein>
<accession>X6NFI6</accession>
<dbReference type="PANTHER" id="PTHR24055">
    <property type="entry name" value="MITOGEN-ACTIVATED PROTEIN KINASE"/>
    <property type="match status" value="1"/>
</dbReference>
<feature type="domain" description="Protein kinase" evidence="7">
    <location>
        <begin position="1"/>
        <end position="249"/>
    </location>
</feature>
<dbReference type="Proteomes" id="UP000023152">
    <property type="component" value="Unassembled WGS sequence"/>
</dbReference>
<feature type="compositionally biased region" description="Basic residues" evidence="6">
    <location>
        <begin position="299"/>
        <end position="309"/>
    </location>
</feature>
<proteinExistence type="predicted"/>
<evidence type="ECO:0000256" key="4">
    <source>
        <dbReference type="ARBA" id="ARBA00022777"/>
    </source>
</evidence>
<name>X6NFI6_RETFI</name>
<evidence type="ECO:0000256" key="1">
    <source>
        <dbReference type="ARBA" id="ARBA00022527"/>
    </source>
</evidence>
<dbReference type="SUPFAM" id="SSF56112">
    <property type="entry name" value="Protein kinase-like (PK-like)"/>
    <property type="match status" value="1"/>
</dbReference>
<feature type="non-terminal residue" evidence="8">
    <location>
        <position position="1"/>
    </location>
</feature>
<feature type="region of interest" description="Disordered" evidence="6">
    <location>
        <begin position="296"/>
        <end position="350"/>
    </location>
</feature>
<dbReference type="InterPro" id="IPR011009">
    <property type="entry name" value="Kinase-like_dom_sf"/>
</dbReference>
<comment type="caution">
    <text evidence="8">The sequence shown here is derived from an EMBL/GenBank/DDBJ whole genome shotgun (WGS) entry which is preliminary data.</text>
</comment>